<keyword evidence="1" id="KW-0812">Transmembrane</keyword>
<dbReference type="OrthoDB" id="8613597at2"/>
<name>A0A2P7U2Q8_9NEIS</name>
<keyword evidence="1" id="KW-0472">Membrane</keyword>
<accession>A0A2P7U2Q8</accession>
<evidence type="ECO:0000256" key="1">
    <source>
        <dbReference type="SAM" id="Phobius"/>
    </source>
</evidence>
<organism evidence="2 3">
    <name type="scientific">Neisseria iguanae</name>
    <dbReference type="NCBI Taxonomy" id="90242"/>
    <lineage>
        <taxon>Bacteria</taxon>
        <taxon>Pseudomonadati</taxon>
        <taxon>Pseudomonadota</taxon>
        <taxon>Betaproteobacteria</taxon>
        <taxon>Neisseriales</taxon>
        <taxon>Neisseriaceae</taxon>
        <taxon>Neisseria</taxon>
    </lineage>
</organism>
<feature type="transmembrane region" description="Helical" evidence="1">
    <location>
        <begin position="51"/>
        <end position="70"/>
    </location>
</feature>
<keyword evidence="1" id="KW-1133">Transmembrane helix</keyword>
<reference evidence="2 3" key="1">
    <citation type="submission" date="2018-03" db="EMBL/GenBank/DDBJ databases">
        <title>Neisseria weixii sp. nov., isolated from the intestinal contents of Tibetan Plateau pika (Ochotona curzoniae) in Yushu, Qinghai Province, China.</title>
        <authorList>
            <person name="Gui Z."/>
        </authorList>
    </citation>
    <scope>NUCLEOTIDE SEQUENCE [LARGE SCALE GENOMIC DNA]</scope>
    <source>
        <strain evidence="2 3">ATCC 51483</strain>
    </source>
</reference>
<protein>
    <submittedName>
        <fullName evidence="2">Fimb protein</fullName>
    </submittedName>
</protein>
<feature type="transmembrane region" description="Helical" evidence="1">
    <location>
        <begin position="82"/>
        <end position="101"/>
    </location>
</feature>
<comment type="caution">
    <text evidence="2">The sequence shown here is derived from an EMBL/GenBank/DDBJ whole genome shotgun (WGS) entry which is preliminary data.</text>
</comment>
<dbReference type="Proteomes" id="UP000241868">
    <property type="component" value="Unassembled WGS sequence"/>
</dbReference>
<gene>
    <name evidence="2" type="ORF">C7N83_02010</name>
</gene>
<dbReference type="EMBL" id="PXYY01000006">
    <property type="protein sequence ID" value="PSJ81221.1"/>
    <property type="molecule type" value="Genomic_DNA"/>
</dbReference>
<dbReference type="AlphaFoldDB" id="A0A2P7U2Q8"/>
<feature type="transmembrane region" description="Helical" evidence="1">
    <location>
        <begin position="20"/>
        <end position="39"/>
    </location>
</feature>
<keyword evidence="3" id="KW-1185">Reference proteome</keyword>
<proteinExistence type="predicted"/>
<evidence type="ECO:0000313" key="3">
    <source>
        <dbReference type="Proteomes" id="UP000241868"/>
    </source>
</evidence>
<dbReference type="RefSeq" id="WP_106740259.1">
    <property type="nucleotide sequence ID" value="NZ_PXYY01000006.1"/>
</dbReference>
<sequence length="265" mass="29133">MKNLTTSRFKFALKSAGWHLLISLLLAGAAALLVFKLWYPHPYEELTGGLALYQLVVVVDVICGPLLTLVLASPKKSAKERVVDFSLIGTIQLAALLYGLYSVSLARPVVAAFEQDRIMVVTAAEVDHAQLANAPEGLQQLSWFGVKRAGLREPANTEEANQRLNLSLQGVEPSMRPNWWLEDDEKERAKIRAKMKPLSVLAQARGLSEAQILAAAAVKPDEQLHYLPFTSSLNKGWIVLLNQNADFVAYAPIDGFISNQQTEGN</sequence>
<evidence type="ECO:0000313" key="2">
    <source>
        <dbReference type="EMBL" id="PSJ81221.1"/>
    </source>
</evidence>